<keyword evidence="3" id="KW-1185">Reference proteome</keyword>
<gene>
    <name evidence="2" type="ORF">CVT25_008377</name>
</gene>
<comment type="caution">
    <text evidence="2">The sequence shown here is derived from an EMBL/GenBank/DDBJ whole genome shotgun (WGS) entry which is preliminary data.</text>
</comment>
<protein>
    <submittedName>
        <fullName evidence="2">Uncharacterized protein</fullName>
    </submittedName>
</protein>
<proteinExistence type="predicted"/>
<sequence length="184" mass="20427">MTTTTTLSINPTIFMVAPVTSSVPLSFVHLISTLPEDRKFELATKYNWNILLLSALSEETILGVPASRTPIVSSEFRFTSIFSTSTSASTVPRVLGLRFDLGGQHGHFPSYVLQTLLWDTPPEASLTCSLKDDARELEWFRAGTDEGLTDVNPGPDETTLAYQNPDKPPRRRGGRRLLFQGWQV</sequence>
<dbReference type="InParanoid" id="A0A409XVP2"/>
<reference evidence="2 3" key="1">
    <citation type="journal article" date="2018" name="Evol. Lett.">
        <title>Horizontal gene cluster transfer increased hallucinogenic mushroom diversity.</title>
        <authorList>
            <person name="Reynolds H.T."/>
            <person name="Vijayakumar V."/>
            <person name="Gluck-Thaler E."/>
            <person name="Korotkin H.B."/>
            <person name="Matheny P.B."/>
            <person name="Slot J.C."/>
        </authorList>
    </citation>
    <scope>NUCLEOTIDE SEQUENCE [LARGE SCALE GENOMIC DNA]</scope>
    <source>
        <strain evidence="2 3">2631</strain>
    </source>
</reference>
<name>A0A409XVP2_PSICY</name>
<dbReference type="Proteomes" id="UP000283269">
    <property type="component" value="Unassembled WGS sequence"/>
</dbReference>
<dbReference type="AlphaFoldDB" id="A0A409XVP2"/>
<feature type="region of interest" description="Disordered" evidence="1">
    <location>
        <begin position="145"/>
        <end position="172"/>
    </location>
</feature>
<accession>A0A409XVP2</accession>
<evidence type="ECO:0000256" key="1">
    <source>
        <dbReference type="SAM" id="MobiDB-lite"/>
    </source>
</evidence>
<evidence type="ECO:0000313" key="3">
    <source>
        <dbReference type="Proteomes" id="UP000283269"/>
    </source>
</evidence>
<evidence type="ECO:0000313" key="2">
    <source>
        <dbReference type="EMBL" id="PPQ94784.1"/>
    </source>
</evidence>
<organism evidence="2 3">
    <name type="scientific">Psilocybe cyanescens</name>
    <dbReference type="NCBI Taxonomy" id="93625"/>
    <lineage>
        <taxon>Eukaryota</taxon>
        <taxon>Fungi</taxon>
        <taxon>Dikarya</taxon>
        <taxon>Basidiomycota</taxon>
        <taxon>Agaricomycotina</taxon>
        <taxon>Agaricomycetes</taxon>
        <taxon>Agaricomycetidae</taxon>
        <taxon>Agaricales</taxon>
        <taxon>Agaricineae</taxon>
        <taxon>Strophariaceae</taxon>
        <taxon>Psilocybe</taxon>
    </lineage>
</organism>
<dbReference type="EMBL" id="NHYD01000233">
    <property type="protein sequence ID" value="PPQ94784.1"/>
    <property type="molecule type" value="Genomic_DNA"/>
</dbReference>